<dbReference type="GO" id="GO:0003723">
    <property type="term" value="F:RNA binding"/>
    <property type="evidence" value="ECO:0007669"/>
    <property type="project" value="UniProtKB-UniRule"/>
</dbReference>
<dbReference type="PANTHER" id="PTHR24012">
    <property type="entry name" value="RNA BINDING PROTEIN"/>
    <property type="match status" value="1"/>
</dbReference>
<dbReference type="FunFam" id="3.30.70.330:FF:000217">
    <property type="entry name" value="Polyadenylate-binding protein"/>
    <property type="match status" value="1"/>
</dbReference>
<dbReference type="Proteomes" id="UP000796880">
    <property type="component" value="Unassembled WGS sequence"/>
</dbReference>
<evidence type="ECO:0000256" key="9">
    <source>
        <dbReference type="ARBA" id="ARBA00023242"/>
    </source>
</evidence>
<dbReference type="GO" id="GO:0005634">
    <property type="term" value="C:nucleus"/>
    <property type="evidence" value="ECO:0007669"/>
    <property type="project" value="UniProtKB-SubCell"/>
</dbReference>
<dbReference type="EMBL" id="VOIH02000008">
    <property type="protein sequence ID" value="KAF3438988.1"/>
    <property type="molecule type" value="Genomic_DNA"/>
</dbReference>
<evidence type="ECO:0000256" key="3">
    <source>
        <dbReference type="ARBA" id="ARBA00008557"/>
    </source>
</evidence>
<dbReference type="PROSITE" id="PS50102">
    <property type="entry name" value="RRM"/>
    <property type="match status" value="4"/>
</dbReference>
<feature type="domain" description="RRM" evidence="13">
    <location>
        <begin position="206"/>
        <end position="283"/>
    </location>
</feature>
<dbReference type="CDD" id="cd12380">
    <property type="entry name" value="RRM3_I_PABPs"/>
    <property type="match status" value="1"/>
</dbReference>
<comment type="similarity">
    <text evidence="3 11">Belongs to the polyadenylate-binding protein type-1 family.</text>
</comment>
<evidence type="ECO:0000313" key="16">
    <source>
        <dbReference type="Proteomes" id="UP000796880"/>
    </source>
</evidence>
<proteinExistence type="inferred from homology"/>
<evidence type="ECO:0000313" key="15">
    <source>
        <dbReference type="EMBL" id="KAF3438988.1"/>
    </source>
</evidence>
<dbReference type="OrthoDB" id="19742at2759"/>
<evidence type="ECO:0000256" key="8">
    <source>
        <dbReference type="ARBA" id="ARBA00022884"/>
    </source>
</evidence>
<dbReference type="SMART" id="SM00360">
    <property type="entry name" value="RRM"/>
    <property type="match status" value="4"/>
</dbReference>
<keyword evidence="7" id="KW-0810">Translation regulation</keyword>
<dbReference type="FunFam" id="3.30.70.330:FF:000648">
    <property type="entry name" value="Polyadenylate-binding protein"/>
    <property type="match status" value="1"/>
</dbReference>
<comment type="caution">
    <text evidence="15">The sequence shown here is derived from an EMBL/GenBank/DDBJ whole genome shotgun (WGS) entry which is preliminary data.</text>
</comment>
<sequence length="644" mass="70917">MAQIQVEVPAPNGVGNVGNSVNPLVPTSLYVGDLDVNITDSQLYDLFSQVGQVVSVRVCRDVSTRRSLGYGYVNYSNIQEASRALKVLNFTPVNGKPIRVMYSNRDPSVRKSGTGNIFIKNLDKGIDNKALHDTFSSFGNILSCKIATDASGQSKGYGFVQFDNEESAKNAISNLNGMLLNDKQVFVGPFLRKEERESTTEKEKFNNVFVKNLSESTTEEDLRKAFDEYGTLTSVVVMRDGEGKSKCFGFVNFENPEDAAQSVEALNGKKFEDKEWYVGKAQKKSEREVELKGRFEQTMKENVDKYEGLNLYIKNLDDSITDDKLRELFSEYGTITSCKVMCDPNGLSRGSGFVAFSTAEEASRALMEMNGKMIVSKPLYVALAQRKEDRRARLQAQFSQMRPAMAPPVAARMPMYPPGAPGLGQVFYGQGPPAIIPPQPGFGYQQQLVPGVRPNFFVPIVQPGQQNQRPGGRRSGTGPMQQSQPPHPLMQPQMVPRGRVYRYPPGRNMSDVSIAGVPGGMLSVPYEMGGMPMRDAAFSQPMPTGALATALANSSPDQQRTLLGENLYPLVDQLEHENAAKVTGMLLEMDQTEVLHLLESPEALKAKVAEAMEVLRNVAQQKQLQVNSPTDRMAALSINDNLVS</sequence>
<dbReference type="InterPro" id="IPR000504">
    <property type="entry name" value="RRM_dom"/>
</dbReference>
<dbReference type="InterPro" id="IPR006515">
    <property type="entry name" value="PABP_1234"/>
</dbReference>
<dbReference type="GO" id="GO:0005737">
    <property type="term" value="C:cytoplasm"/>
    <property type="evidence" value="ECO:0007669"/>
    <property type="project" value="UniProtKB-SubCell"/>
</dbReference>
<dbReference type="SMART" id="SM00361">
    <property type="entry name" value="RRM_1"/>
    <property type="match status" value="4"/>
</dbReference>
<evidence type="ECO:0000256" key="12">
    <source>
        <dbReference type="SAM" id="MobiDB-lite"/>
    </source>
</evidence>
<reference evidence="15" key="1">
    <citation type="submission" date="2020-03" db="EMBL/GenBank/DDBJ databases">
        <title>A high-quality chromosome-level genome assembly of a woody plant with both climbing and erect habits, Rhamnella rubrinervis.</title>
        <authorList>
            <person name="Lu Z."/>
            <person name="Yang Y."/>
            <person name="Zhu X."/>
            <person name="Sun Y."/>
        </authorList>
    </citation>
    <scope>NUCLEOTIDE SEQUENCE</scope>
    <source>
        <strain evidence="15">BYM</strain>
        <tissue evidence="15">Leaf</tissue>
    </source>
</reference>
<dbReference type="CDD" id="cd12381">
    <property type="entry name" value="RRM4_I_PABPs"/>
    <property type="match status" value="1"/>
</dbReference>
<evidence type="ECO:0000256" key="10">
    <source>
        <dbReference type="PROSITE-ProRule" id="PRU00176"/>
    </source>
</evidence>
<dbReference type="InterPro" id="IPR012677">
    <property type="entry name" value="Nucleotide-bd_a/b_plait_sf"/>
</dbReference>
<dbReference type="PROSITE" id="PS51309">
    <property type="entry name" value="PABC"/>
    <property type="match status" value="1"/>
</dbReference>
<dbReference type="GO" id="GO:0006417">
    <property type="term" value="P:regulation of translation"/>
    <property type="evidence" value="ECO:0007669"/>
    <property type="project" value="UniProtKB-KW"/>
</dbReference>
<keyword evidence="16" id="KW-1185">Reference proteome</keyword>
<dbReference type="Gene3D" id="3.30.70.330">
    <property type="match status" value="4"/>
</dbReference>
<accession>A0A8K0GVL0</accession>
<dbReference type="Gene3D" id="1.10.1900.10">
    <property type="entry name" value="c-terminal domain of poly(a) binding protein"/>
    <property type="match status" value="1"/>
</dbReference>
<gene>
    <name evidence="15" type="ORF">FNV43_RR17263</name>
</gene>
<feature type="region of interest" description="Disordered" evidence="12">
    <location>
        <begin position="462"/>
        <end position="500"/>
    </location>
</feature>
<keyword evidence="8 10" id="KW-0694">RNA-binding</keyword>
<evidence type="ECO:0000259" key="13">
    <source>
        <dbReference type="PROSITE" id="PS50102"/>
    </source>
</evidence>
<dbReference type="Pfam" id="PF00076">
    <property type="entry name" value="RRM_1"/>
    <property type="match status" value="4"/>
</dbReference>
<dbReference type="InterPro" id="IPR036053">
    <property type="entry name" value="PABP-dom"/>
</dbReference>
<organism evidence="15 16">
    <name type="scientific">Rhamnella rubrinervis</name>
    <dbReference type="NCBI Taxonomy" id="2594499"/>
    <lineage>
        <taxon>Eukaryota</taxon>
        <taxon>Viridiplantae</taxon>
        <taxon>Streptophyta</taxon>
        <taxon>Embryophyta</taxon>
        <taxon>Tracheophyta</taxon>
        <taxon>Spermatophyta</taxon>
        <taxon>Magnoliopsida</taxon>
        <taxon>eudicotyledons</taxon>
        <taxon>Gunneridae</taxon>
        <taxon>Pentapetalae</taxon>
        <taxon>rosids</taxon>
        <taxon>fabids</taxon>
        <taxon>Rosales</taxon>
        <taxon>Rhamnaceae</taxon>
        <taxon>rhamnoid group</taxon>
        <taxon>Rhamneae</taxon>
        <taxon>Rhamnella</taxon>
    </lineage>
</organism>
<evidence type="ECO:0000259" key="14">
    <source>
        <dbReference type="PROSITE" id="PS51309"/>
    </source>
</evidence>
<feature type="domain" description="RRM" evidence="13">
    <location>
        <begin position="309"/>
        <end position="386"/>
    </location>
</feature>
<keyword evidence="4 11" id="KW-0963">Cytoplasm</keyword>
<dbReference type="SMART" id="SM00517">
    <property type="entry name" value="PolyA"/>
    <property type="match status" value="1"/>
</dbReference>
<evidence type="ECO:0000256" key="6">
    <source>
        <dbReference type="ARBA" id="ARBA00022737"/>
    </source>
</evidence>
<evidence type="ECO:0000256" key="1">
    <source>
        <dbReference type="ARBA" id="ARBA00004123"/>
    </source>
</evidence>
<keyword evidence="9" id="KW-0539">Nucleus</keyword>
<evidence type="ECO:0000256" key="7">
    <source>
        <dbReference type="ARBA" id="ARBA00022845"/>
    </source>
</evidence>
<dbReference type="InterPro" id="IPR002004">
    <property type="entry name" value="PABP_HYD_C"/>
</dbReference>
<dbReference type="FunFam" id="3.30.70.330:FF:000239">
    <property type="entry name" value="Polyadenylate-binding protein"/>
    <property type="match status" value="1"/>
</dbReference>
<keyword evidence="5" id="KW-0945">Host-virus interaction</keyword>
<dbReference type="FunFam" id="3.30.70.330:FF:000003">
    <property type="entry name" value="Polyadenylate-binding protein"/>
    <property type="match status" value="1"/>
</dbReference>
<evidence type="ECO:0000256" key="11">
    <source>
        <dbReference type="RuleBase" id="RU362004"/>
    </source>
</evidence>
<evidence type="ECO:0000256" key="4">
    <source>
        <dbReference type="ARBA" id="ARBA00022490"/>
    </source>
</evidence>
<dbReference type="AlphaFoldDB" id="A0A8K0GVL0"/>
<feature type="domain" description="RRM" evidence="13">
    <location>
        <begin position="27"/>
        <end position="105"/>
    </location>
</feature>
<feature type="domain" description="PABC" evidence="14">
    <location>
        <begin position="543"/>
        <end position="620"/>
    </location>
</feature>
<comment type="subcellular location">
    <subcellularLocation>
        <location evidence="2 11">Cytoplasm</location>
    </subcellularLocation>
    <subcellularLocation>
        <location evidence="1">Nucleus</location>
    </subcellularLocation>
</comment>
<comment type="function">
    <text evidence="11">Binds the poly(A) tail of mRNA.</text>
</comment>
<feature type="domain" description="RRM" evidence="13">
    <location>
        <begin position="115"/>
        <end position="187"/>
    </location>
</feature>
<evidence type="ECO:0000256" key="2">
    <source>
        <dbReference type="ARBA" id="ARBA00004496"/>
    </source>
</evidence>
<dbReference type="Pfam" id="PF00658">
    <property type="entry name" value="MLLE"/>
    <property type="match status" value="1"/>
</dbReference>
<dbReference type="SUPFAM" id="SSF54928">
    <property type="entry name" value="RNA-binding domain, RBD"/>
    <property type="match status" value="2"/>
</dbReference>
<dbReference type="InterPro" id="IPR035979">
    <property type="entry name" value="RBD_domain_sf"/>
</dbReference>
<keyword evidence="6" id="KW-0677">Repeat</keyword>
<dbReference type="SUPFAM" id="SSF63570">
    <property type="entry name" value="PABC (PABP) domain"/>
    <property type="match status" value="1"/>
</dbReference>
<dbReference type="FunFam" id="1.10.1900.10:FF:000003">
    <property type="entry name" value="Polyadenylate-binding protein"/>
    <property type="match status" value="1"/>
</dbReference>
<name>A0A8K0GVL0_9ROSA</name>
<dbReference type="CDD" id="cd12379">
    <property type="entry name" value="RRM2_I_PABPs"/>
    <property type="match status" value="1"/>
</dbReference>
<evidence type="ECO:0000256" key="5">
    <source>
        <dbReference type="ARBA" id="ARBA00022581"/>
    </source>
</evidence>
<protein>
    <recommendedName>
        <fullName evidence="11">Polyadenylate-binding protein</fullName>
        <shortName evidence="11">PABP</shortName>
    </recommendedName>
</protein>
<dbReference type="InterPro" id="IPR003954">
    <property type="entry name" value="RRM_euk-type"/>
</dbReference>
<dbReference type="NCBIfam" id="TIGR01628">
    <property type="entry name" value="PABP-1234"/>
    <property type="match status" value="1"/>
</dbReference>
<dbReference type="InterPro" id="IPR045305">
    <property type="entry name" value="RRM2_I_PABPs"/>
</dbReference>